<evidence type="ECO:0000313" key="1">
    <source>
        <dbReference type="EMBL" id="NDK91037.1"/>
    </source>
</evidence>
<dbReference type="RefSeq" id="WP_059036638.1">
    <property type="nucleotide sequence ID" value="NZ_JAADZU010000054.1"/>
</dbReference>
<proteinExistence type="predicted"/>
<protein>
    <recommendedName>
        <fullName evidence="3">DUF3168 domain-containing protein</fullName>
    </recommendedName>
</protein>
<evidence type="ECO:0008006" key="3">
    <source>
        <dbReference type="Google" id="ProtNLM"/>
    </source>
</evidence>
<comment type="caution">
    <text evidence="1">The sequence shown here is derived from an EMBL/GenBank/DDBJ whole genome shotgun (WGS) entry which is preliminary data.</text>
</comment>
<gene>
    <name evidence="1" type="ORF">GYA93_15805</name>
</gene>
<name>A0A7K3LTY7_9ACTN</name>
<sequence>MTVWVPRDVLAAVKPFLAAEMGVEVRQNIPPDYKASDPVFLLVANDGGPMAWPVATRPTLRLTAFAAGRTEAVRVAGKAMGLLLCRRVPGIAHVAPGMSIIDDRDDKTKAFFASTTVLITLRTAAL</sequence>
<dbReference type="AlphaFoldDB" id="A0A7K3LTY7"/>
<reference evidence="1 2" key="1">
    <citation type="submission" date="2020-01" db="EMBL/GenBank/DDBJ databases">
        <title>Investigation of new actinobacteria for the biodesulphurisation of diesel fuel.</title>
        <authorList>
            <person name="Athi Narayanan S.M."/>
        </authorList>
    </citation>
    <scope>NUCLEOTIDE SEQUENCE [LARGE SCALE GENOMIC DNA]</scope>
    <source>
        <strain evidence="1 2">213E</strain>
    </source>
</reference>
<keyword evidence="2" id="KW-1185">Reference proteome</keyword>
<evidence type="ECO:0000313" key="2">
    <source>
        <dbReference type="Proteomes" id="UP000466307"/>
    </source>
</evidence>
<organism evidence="1 2">
    <name type="scientific">Gordonia desulfuricans</name>
    <dbReference type="NCBI Taxonomy" id="89051"/>
    <lineage>
        <taxon>Bacteria</taxon>
        <taxon>Bacillati</taxon>
        <taxon>Actinomycetota</taxon>
        <taxon>Actinomycetes</taxon>
        <taxon>Mycobacteriales</taxon>
        <taxon>Gordoniaceae</taxon>
        <taxon>Gordonia</taxon>
    </lineage>
</organism>
<accession>A0A7K3LTY7</accession>
<dbReference type="Proteomes" id="UP000466307">
    <property type="component" value="Unassembled WGS sequence"/>
</dbReference>
<dbReference type="EMBL" id="JAADZU010000054">
    <property type="protein sequence ID" value="NDK91037.1"/>
    <property type="molecule type" value="Genomic_DNA"/>
</dbReference>